<dbReference type="InterPro" id="IPR015867">
    <property type="entry name" value="N-reg_PII/ATP_PRibTrfase_C"/>
</dbReference>
<accession>A0A5A9W3N4</accession>
<evidence type="ECO:0000313" key="1">
    <source>
        <dbReference type="EMBL" id="KAA0875104.1"/>
    </source>
</evidence>
<evidence type="ECO:0000313" key="2">
    <source>
        <dbReference type="Proteomes" id="UP000325302"/>
    </source>
</evidence>
<dbReference type="EMBL" id="SMRS01000004">
    <property type="protein sequence ID" value="KAA0875104.1"/>
    <property type="molecule type" value="Genomic_DNA"/>
</dbReference>
<dbReference type="InterPro" id="IPR011322">
    <property type="entry name" value="N-reg_PII-like_a/b"/>
</dbReference>
<organism evidence="1 2">
    <name type="scientific">Nitrincola tapanii</name>
    <dbReference type="NCBI Taxonomy" id="1708751"/>
    <lineage>
        <taxon>Bacteria</taxon>
        <taxon>Pseudomonadati</taxon>
        <taxon>Pseudomonadota</taxon>
        <taxon>Gammaproteobacteria</taxon>
        <taxon>Oceanospirillales</taxon>
        <taxon>Oceanospirillaceae</taxon>
        <taxon>Nitrincola</taxon>
    </lineage>
</organism>
<comment type="caution">
    <text evidence="1">The sequence shown here is derived from an EMBL/GenBank/DDBJ whole genome shotgun (WGS) entry which is preliminary data.</text>
</comment>
<dbReference type="Proteomes" id="UP000325302">
    <property type="component" value="Unassembled WGS sequence"/>
</dbReference>
<dbReference type="OrthoDB" id="7063480at2"/>
<dbReference type="SUPFAM" id="SSF54913">
    <property type="entry name" value="GlnB-like"/>
    <property type="match status" value="1"/>
</dbReference>
<dbReference type="Gene3D" id="3.30.70.120">
    <property type="match status" value="1"/>
</dbReference>
<name>A0A5A9W3N4_9GAMM</name>
<protein>
    <submittedName>
        <fullName evidence="1">Uncharacterized protein</fullName>
    </submittedName>
</protein>
<dbReference type="RefSeq" id="WP_149390684.1">
    <property type="nucleotide sequence ID" value="NZ_SMRS01000004.1"/>
</dbReference>
<reference evidence="1 2" key="1">
    <citation type="submission" date="2019-03" db="EMBL/GenBank/DDBJ databases">
        <title>Nitrincola sp. nov. isolated from an Indian soda lake.</title>
        <authorList>
            <person name="Joshi A."/>
            <person name="Thite S.V."/>
            <person name="Joseph N."/>
            <person name="Dhotre D."/>
            <person name="Moorthy M."/>
            <person name="Shouche Y.S."/>
        </authorList>
    </citation>
    <scope>NUCLEOTIDE SEQUENCE [LARGE SCALE GENOMIC DNA]</scope>
    <source>
        <strain evidence="1 2">MEB193</strain>
    </source>
</reference>
<proteinExistence type="predicted"/>
<gene>
    <name evidence="1" type="ORF">E1H14_06710</name>
</gene>
<dbReference type="AlphaFoldDB" id="A0A5A9W3N4"/>
<sequence length="112" mass="12001">MSEAVGNASLLVAILTAEVADKALSIAEREGIRGATILPASGISQQPIKVFFGLTFQTAMTLLFWIAETDTANRTAEVLKQELNLDSPQQGLALTLTIDQLHGLNLKRPTPN</sequence>
<keyword evidence="2" id="KW-1185">Reference proteome</keyword>